<dbReference type="Gene3D" id="2.60.370.10">
    <property type="entry name" value="Ctag/Cox11"/>
    <property type="match status" value="1"/>
</dbReference>
<keyword evidence="8" id="KW-1185">Reference proteome</keyword>
<evidence type="ECO:0000256" key="2">
    <source>
        <dbReference type="ARBA" id="ARBA00004243"/>
    </source>
</evidence>
<dbReference type="InterPro" id="IPR023471">
    <property type="entry name" value="CtaG/Cox11_dom_sf"/>
</dbReference>
<dbReference type="PANTHER" id="PTHR21320">
    <property type="entry name" value="CYTOCHROME C OXIDASE ASSEMBLY PROTEIN COX11-RELATED"/>
    <property type="match status" value="1"/>
</dbReference>
<accession>A0ABM1LGE3</accession>
<sequence>MELCGRVWALLAAKGAAGQWGPWRAWCYLRGNAALGRRRGMSTGRFAGGRQDQQQDWNHRNKTVLTYLAAAVVGMAGVSYAAVPLYRLYCQATGLGGTAVTGHGSDQIETMECIKDRVLKITFNADVHSSLQWNFRPQQTEVYVVPGETALAFYKAKNPTDKPIIGISTYNVVPFEAGQYFNKIQCFCFEEQRLNPHEEVDMPVFFFIDPEFAEDPRMANVNLITLSYTFFEAKEGHKLPLPGYK</sequence>
<dbReference type="Pfam" id="PF04442">
    <property type="entry name" value="CtaG_Cox11"/>
    <property type="match status" value="1"/>
</dbReference>
<protein>
    <submittedName>
        <fullName evidence="9">Cytochrome c oxidase assembly protein COX11, mitochondrial isoform X1</fullName>
    </submittedName>
</protein>
<evidence type="ECO:0000256" key="6">
    <source>
        <dbReference type="SAM" id="Phobius"/>
    </source>
</evidence>
<keyword evidence="5 6" id="KW-0472">Membrane</keyword>
<evidence type="ECO:0000256" key="3">
    <source>
        <dbReference type="ARBA" id="ARBA00022692"/>
    </source>
</evidence>
<dbReference type="RefSeq" id="XP_015285030.1">
    <property type="nucleotide sequence ID" value="XM_015429544.1"/>
</dbReference>
<dbReference type="Proteomes" id="UP000694871">
    <property type="component" value="Unplaced"/>
</dbReference>
<feature type="signal peptide" evidence="7">
    <location>
        <begin position="1"/>
        <end position="18"/>
    </location>
</feature>
<feature type="chain" id="PRO_5045823438" evidence="7">
    <location>
        <begin position="19"/>
        <end position="245"/>
    </location>
</feature>
<dbReference type="SUPFAM" id="SSF110111">
    <property type="entry name" value="Ctag/Cox11"/>
    <property type="match status" value="1"/>
</dbReference>
<feature type="transmembrane region" description="Helical" evidence="6">
    <location>
        <begin position="64"/>
        <end position="83"/>
    </location>
</feature>
<evidence type="ECO:0000256" key="4">
    <source>
        <dbReference type="ARBA" id="ARBA00022989"/>
    </source>
</evidence>
<dbReference type="GeneID" id="107126046"/>
<evidence type="ECO:0000313" key="8">
    <source>
        <dbReference type="Proteomes" id="UP000694871"/>
    </source>
</evidence>
<evidence type="ECO:0000256" key="5">
    <source>
        <dbReference type="ARBA" id="ARBA00023136"/>
    </source>
</evidence>
<dbReference type="PANTHER" id="PTHR21320:SF3">
    <property type="entry name" value="CYTOCHROME C OXIDASE ASSEMBLY PROTEIN COX11, MITOCHONDRIAL-RELATED"/>
    <property type="match status" value="1"/>
</dbReference>
<evidence type="ECO:0000256" key="7">
    <source>
        <dbReference type="SAM" id="SignalP"/>
    </source>
</evidence>
<reference evidence="9" key="1">
    <citation type="submission" date="2025-08" db="UniProtKB">
        <authorList>
            <consortium name="RefSeq"/>
        </authorList>
    </citation>
    <scope>IDENTIFICATION</scope>
</reference>
<evidence type="ECO:0000313" key="9">
    <source>
        <dbReference type="RefSeq" id="XP_015285030.1"/>
    </source>
</evidence>
<dbReference type="HAMAP" id="MF_00155">
    <property type="entry name" value="CtaG"/>
    <property type="match status" value="1"/>
</dbReference>
<proteinExistence type="inferred from homology"/>
<comment type="subcellular location">
    <subcellularLocation>
        <location evidence="2">Mitochondrion inner membrane</location>
        <topology evidence="2">Single-pass membrane protein</topology>
        <orientation evidence="2">Intermembrane side</orientation>
    </subcellularLocation>
</comment>
<comment type="function">
    <text evidence="1">Exerts its effect at some terminal stage of cytochrome c oxidase synthesis, probably by being involved in the insertion of the copper B into subunit I.</text>
</comment>
<keyword evidence="4 6" id="KW-1133">Transmembrane helix</keyword>
<name>A0ABM1LGE3_GEKJA</name>
<evidence type="ECO:0000256" key="1">
    <source>
        <dbReference type="ARBA" id="ARBA00004007"/>
    </source>
</evidence>
<keyword evidence="3 6" id="KW-0812">Transmembrane</keyword>
<gene>
    <name evidence="9" type="primary">LOC107126046</name>
</gene>
<dbReference type="InterPro" id="IPR007533">
    <property type="entry name" value="Cyt_c_oxidase_assmbl_CtaG"/>
</dbReference>
<dbReference type="NCBIfam" id="NF003465">
    <property type="entry name" value="PRK05089.1"/>
    <property type="match status" value="1"/>
</dbReference>
<keyword evidence="7" id="KW-0732">Signal</keyword>
<organism evidence="8 9">
    <name type="scientific">Gekko japonicus</name>
    <name type="common">Schlegel's Japanese gecko</name>
    <dbReference type="NCBI Taxonomy" id="146911"/>
    <lineage>
        <taxon>Eukaryota</taxon>
        <taxon>Metazoa</taxon>
        <taxon>Chordata</taxon>
        <taxon>Craniata</taxon>
        <taxon>Vertebrata</taxon>
        <taxon>Euteleostomi</taxon>
        <taxon>Lepidosauria</taxon>
        <taxon>Squamata</taxon>
        <taxon>Bifurcata</taxon>
        <taxon>Gekkota</taxon>
        <taxon>Gekkonidae</taxon>
        <taxon>Gekkoninae</taxon>
        <taxon>Gekko</taxon>
    </lineage>
</organism>